<keyword evidence="7 12" id="KW-0378">Hydrolase</keyword>
<reference evidence="18" key="4">
    <citation type="journal article" date="2009" name="Science">
        <title>Lysine acetylation targets protein complexes and co-regulates major cellular functions.</title>
        <authorList>
            <person name="Choudhary C."/>
            <person name="Kumar C."/>
            <person name="Gnad F."/>
            <person name="Nielsen M.L."/>
            <person name="Rehman M."/>
            <person name="Walther T.C."/>
            <person name="Olsen J.V."/>
            <person name="Mann M."/>
        </authorList>
    </citation>
    <scope>IDENTIFICATION BY MASS SPECTROMETRY [LARGE SCALE ANALYSIS]</scope>
</reference>
<keyword evidence="16 17" id="KW-1267">Proteomics identification</keyword>
<dbReference type="GeneTree" id="ENSGT00390000014316"/>
<dbReference type="CDD" id="cd01399">
    <property type="entry name" value="GlcN6P_deaminase"/>
    <property type="match status" value="1"/>
</dbReference>
<reference evidence="14 15" key="1">
    <citation type="journal article" date="2001" name="Nature">
        <title>Initial sequencing and analysis of the human genome.</title>
        <authorList>
            <consortium name="International Human Genome Sequencing Consortium"/>
            <person name="Lander E.S."/>
            <person name="Linton L.M."/>
            <person name="Birren B."/>
            <person name="Nusbaum C."/>
            <person name="Zody M.C."/>
            <person name="Baldwin J."/>
            <person name="Devon K."/>
            <person name="Dewar K."/>
            <person name="Doyle M."/>
            <person name="FitzHugh W."/>
            <person name="Funke R."/>
            <person name="Gage D."/>
            <person name="Harris K."/>
            <person name="Heaford A."/>
            <person name="Howland J."/>
            <person name="Kann L."/>
            <person name="Lehoczky J."/>
            <person name="LeVine R."/>
            <person name="McEwan P."/>
            <person name="McKernan K."/>
            <person name="Meldrim J."/>
            <person name="Mesirov J.P."/>
            <person name="Miranda C."/>
            <person name="Morris W."/>
            <person name="Naylor J."/>
            <person name="Raymond C."/>
            <person name="Rosetti M."/>
            <person name="Santos R."/>
            <person name="Sheridan A."/>
            <person name="Sougnez C."/>
            <person name="Stange-Thomann N."/>
            <person name="Stojanovic N."/>
            <person name="Subramanian A."/>
            <person name="Wyman D."/>
            <person name="Rogers J."/>
            <person name="Sulston J."/>
            <person name="Ainscough R."/>
            <person name="Beck S."/>
            <person name="Bentley D."/>
            <person name="Burton J."/>
            <person name="Clee C."/>
            <person name="Carter N."/>
            <person name="Coulson A."/>
            <person name="Deadman R."/>
            <person name="Deloukas P."/>
            <person name="Dunham A."/>
            <person name="Dunham I."/>
            <person name="Durbin R."/>
            <person name="French L."/>
            <person name="Grafham D."/>
            <person name="Gregory S."/>
            <person name="Hubbard T."/>
            <person name="Humphray S."/>
            <person name="Hunt A."/>
            <person name="Jones M."/>
            <person name="Lloyd C."/>
            <person name="McMurray A."/>
            <person name="Matthews L."/>
            <person name="Mercer S."/>
            <person name="Milne S."/>
            <person name="Mullikin J.C."/>
            <person name="Mungall A."/>
            <person name="Plumb R."/>
            <person name="Ross M."/>
            <person name="Shownkeen R."/>
            <person name="Sims S."/>
            <person name="Waterston R.H."/>
            <person name="Wilson R.K."/>
            <person name="Hillier L.W."/>
            <person name="McPherson J.D."/>
            <person name="Marra M.A."/>
            <person name="Mardis E.R."/>
            <person name="Fulton L.A."/>
            <person name="Chinwalla A.T."/>
            <person name="Pepin K.H."/>
            <person name="Gish W.R."/>
            <person name="Chissoe S.L."/>
            <person name="Wendl M.C."/>
            <person name="Delehaunty K.D."/>
            <person name="Miner T.L."/>
            <person name="Delehaunty A."/>
            <person name="Kramer J.B."/>
            <person name="Cook L.L."/>
            <person name="Fulton R.S."/>
            <person name="Johnson D.L."/>
            <person name="Minx P.J."/>
            <person name="Clifton S.W."/>
            <person name="Hawkins T."/>
            <person name="Branscomb E."/>
            <person name="Predki P."/>
            <person name="Richardson P."/>
            <person name="Wenning S."/>
            <person name="Slezak T."/>
            <person name="Doggett N."/>
            <person name="Cheng J.F."/>
            <person name="Olsen A."/>
            <person name="Lucas S."/>
            <person name="Elkin C."/>
            <person name="Uberbacher E."/>
            <person name="Frazier M."/>
            <person name="Gibbs R.A."/>
            <person name="Muzny D.M."/>
            <person name="Scherer S.E."/>
            <person name="Bouck J.B."/>
            <person name="Sodergren E.J."/>
            <person name="Worley K.C."/>
            <person name="Rives C.M."/>
            <person name="Gorrell J.H."/>
            <person name="Metzker M.L."/>
            <person name="Naylor S.L."/>
            <person name="Kucherlapati R.S."/>
            <person name="Nelson D.L."/>
            <person name="Weinstock G.M."/>
            <person name="Sakaki Y."/>
            <person name="Fujiyama A."/>
            <person name="Hattori M."/>
            <person name="Yada T."/>
            <person name="Toyoda A."/>
            <person name="Itoh T."/>
            <person name="Kawagoe C."/>
            <person name="Watanabe H."/>
            <person name="Totoki Y."/>
            <person name="Taylor T."/>
            <person name="Weissenbach J."/>
            <person name="Heilig R."/>
            <person name="Saurin W."/>
            <person name="Artiguenave F."/>
            <person name="Brottier P."/>
            <person name="Bruls T."/>
            <person name="Pelletier E."/>
            <person name="Robert C."/>
            <person name="Wincker P."/>
            <person name="Smith D.R."/>
            <person name="Doucette-Stamm L."/>
            <person name="Rubenfield M."/>
            <person name="Weinstock K."/>
            <person name="Lee H.M."/>
            <person name="Dubois J."/>
            <person name="Rosenthal A."/>
            <person name="Platzer M."/>
            <person name="Nyakatura G."/>
            <person name="Taudien S."/>
            <person name="Rump A."/>
            <person name="Yang H."/>
            <person name="Yu J."/>
            <person name="Wang J."/>
            <person name="Huang G."/>
            <person name="Gu J."/>
            <person name="Hood L."/>
            <person name="Rowen L."/>
            <person name="Madan A."/>
            <person name="Qin S."/>
            <person name="Davis R.W."/>
            <person name="Federspiel N.A."/>
            <person name="Abola A.P."/>
            <person name="Proctor M.J."/>
            <person name="Myers R.M."/>
            <person name="Schmutz J."/>
            <person name="Dickson M."/>
            <person name="Grimwood J."/>
            <person name="Cox D.R."/>
            <person name="Olson M.V."/>
            <person name="Kaul R."/>
            <person name="Raymond C."/>
            <person name="Shimizu N."/>
            <person name="Kawasaki K."/>
            <person name="Minoshima S."/>
            <person name="Evans G.A."/>
            <person name="Athanasiou M."/>
            <person name="Schultz R."/>
            <person name="Roe B.A."/>
            <person name="Chen F."/>
            <person name="Pan H."/>
            <person name="Ramser J."/>
            <person name="Lehrach H."/>
            <person name="Reinhardt R."/>
            <person name="McCombie W.R."/>
            <person name="de la Bastide M."/>
            <person name="Dedhia N."/>
            <person name="Blocker H."/>
            <person name="Hornischer K."/>
            <person name="Nordsiek G."/>
            <person name="Agarwala R."/>
            <person name="Aravind L."/>
            <person name="Bailey J.A."/>
            <person name="Bateman A."/>
            <person name="Batzoglou S."/>
            <person name="Birney E."/>
            <person name="Bork P."/>
            <person name="Brown D.G."/>
            <person name="Burge C.B."/>
            <person name="Cerutti L."/>
            <person name="Chen H.C."/>
            <person name="Church D."/>
            <person name="Clamp M."/>
            <person name="Copley R.R."/>
            <person name="Doerks T."/>
            <person name="Eddy S.R."/>
            <person name="Eichler E.E."/>
            <person name="Furey T.S."/>
            <person name="Galagan J."/>
            <person name="Gilbert J.G."/>
            <person name="Harmon C."/>
            <person name="Hayashizaki Y."/>
            <person name="Haussler D."/>
            <person name="Hermjakob H."/>
            <person name="Hokamp K."/>
            <person name="Jang W."/>
            <person name="Johnson L.S."/>
            <person name="Jones T.A."/>
            <person name="Kasif S."/>
            <person name="Kaspryzk A."/>
            <person name="Kennedy S."/>
            <person name="Kent W.J."/>
            <person name="Kitts P."/>
            <person name="Koonin E.V."/>
            <person name="Korf I."/>
            <person name="Kulp D."/>
            <person name="Lancet D."/>
            <person name="Lowe T.M."/>
            <person name="McLysaght A."/>
            <person name="Mikkelsen T."/>
            <person name="Moran J.V."/>
            <person name="Mulder N."/>
            <person name="Pollara V.J."/>
            <person name="Ponting C.P."/>
            <person name="Schuler G."/>
            <person name="Schultz J."/>
            <person name="Slater G."/>
            <person name="Smit A.F."/>
            <person name="Stupka E."/>
            <person name="Szustakowski J."/>
            <person name="Thierry-Mieg D."/>
            <person name="Thierry-Mieg J."/>
            <person name="Wagner L."/>
            <person name="Wallis J."/>
            <person name="Wheeler R."/>
            <person name="Williams A."/>
            <person name="Wolf Y.I."/>
            <person name="Wolfe K.H."/>
            <person name="Yang S.P."/>
            <person name="Yeh R.F."/>
            <person name="Collins F."/>
            <person name="Guyer M.S."/>
            <person name="Peterson J."/>
            <person name="Felsenfeld A."/>
            <person name="Wetterstrand K.A."/>
            <person name="Patrinos A."/>
            <person name="Morgan M.J."/>
            <person name="de Jong P."/>
            <person name="Catanese J.J."/>
            <person name="Osoegawa K."/>
            <person name="Shizuya H."/>
            <person name="Choi S."/>
            <person name="Chen Y.J."/>
        </authorList>
    </citation>
    <scope>NUCLEOTIDE SEQUENCE [LARGE SCALE GENOMIC DNA]</scope>
</reference>
<dbReference type="PANTHER" id="PTHR11280">
    <property type="entry name" value="GLUCOSAMINE-6-PHOSPHATE ISOMERASE"/>
    <property type="match status" value="1"/>
</dbReference>
<dbReference type="FunFam" id="3.40.50.1360:FF:000004">
    <property type="entry name" value="Glucosamine-6-phosphate isomerase"/>
    <property type="match status" value="1"/>
</dbReference>
<reference evidence="14 15" key="2">
    <citation type="journal article" date="2004" name="Nature">
        <title>The DNA sequence and comparative analysis of human chromosome 5.</title>
        <authorList>
            <person name="Schmutz J."/>
            <person name="Martin J."/>
            <person name="Terry A."/>
            <person name="Couronne O."/>
            <person name="Grimwood J."/>
            <person name="Lowry S."/>
            <person name="Gordon L.A."/>
            <person name="Scott D."/>
            <person name="Xie G."/>
            <person name="Huang W."/>
            <person name="Hellsten U."/>
            <person name="Tran-Gyamfi M."/>
            <person name="She X."/>
            <person name="Prabhakar S."/>
            <person name="Aerts A."/>
            <person name="Altherr M."/>
            <person name="Bajorek E."/>
            <person name="Black S."/>
            <person name="Branscomb E."/>
            <person name="Caoile C."/>
            <person name="Challacombe J.F."/>
            <person name="Chan Y.M."/>
            <person name="Denys M."/>
            <person name="Detter J.C."/>
            <person name="Escobar J."/>
            <person name="Flowers D."/>
            <person name="Fotopulos D."/>
            <person name="Glavina T."/>
            <person name="Gomez M."/>
            <person name="Gonzales E."/>
            <person name="Goodstein D."/>
            <person name="Grigoriev I."/>
            <person name="Groza M."/>
            <person name="Hammon N."/>
            <person name="Hawkins T."/>
            <person name="Haydu L."/>
            <person name="Israni S."/>
            <person name="Jett J."/>
            <person name="Kadner K."/>
            <person name="Kimball H."/>
            <person name="Kobayashi A."/>
            <person name="Lopez F."/>
            <person name="Lou Y."/>
            <person name="Martinez D."/>
            <person name="Medina C."/>
            <person name="Morgan J."/>
            <person name="Nandkeshwar R."/>
            <person name="Noonan J.P."/>
            <person name="Pitluck S."/>
            <person name="Pollard M."/>
            <person name="Predki P."/>
            <person name="Priest J."/>
            <person name="Ramirez L."/>
            <person name="Retterer J."/>
            <person name="Rodriguez A."/>
            <person name="Rogers S."/>
            <person name="Salamov A."/>
            <person name="Salazar A."/>
            <person name="Thayer N."/>
            <person name="Tice H."/>
            <person name="Tsai M."/>
            <person name="Ustaszewska A."/>
            <person name="Vo N."/>
            <person name="Wheeler J."/>
            <person name="Wu K."/>
            <person name="Yang J."/>
            <person name="Dickson M."/>
            <person name="Cheng J.F."/>
            <person name="Eichler E.E."/>
            <person name="Olsen A."/>
            <person name="Pennacchio L.A."/>
            <person name="Rokhsar D.S."/>
            <person name="Richardson P."/>
            <person name="Lucas S.M."/>
            <person name="Myers R.M."/>
            <person name="Rubin E.M."/>
        </authorList>
    </citation>
    <scope>NUCLEOTIDE SEQUENCE [LARGE SCALE GENOMIC DNA]</scope>
</reference>
<comment type="catalytic activity">
    <reaction evidence="10">
        <text>alpha-D-glucosamine 6-phosphate + H2O = beta-D-fructose 6-phosphate + NH4(+)</text>
        <dbReference type="Rhea" id="RHEA:12172"/>
        <dbReference type="ChEBI" id="CHEBI:15377"/>
        <dbReference type="ChEBI" id="CHEBI:28938"/>
        <dbReference type="ChEBI" id="CHEBI:57634"/>
        <dbReference type="ChEBI" id="CHEBI:75989"/>
        <dbReference type="EC" id="3.5.99.6"/>
    </reaction>
    <physiologicalReaction direction="left-to-right" evidence="10">
        <dbReference type="Rhea" id="RHEA:12173"/>
    </physiologicalReaction>
    <physiologicalReaction direction="right-to-left" evidence="10">
        <dbReference type="Rhea" id="RHEA:12174"/>
    </physiologicalReaction>
</comment>
<evidence type="ECO:0000313" key="15">
    <source>
        <dbReference type="Proteomes" id="UP000005640"/>
    </source>
</evidence>
<dbReference type="OrthoDB" id="7663298at2759"/>
<evidence type="ECO:0007829" key="17">
    <source>
        <dbReference type="ProteomicsDB" id="D6RFF8"/>
    </source>
</evidence>
<evidence type="ECO:0007829" key="19">
    <source>
        <dbReference type="PubMed" id="21269460"/>
    </source>
</evidence>
<dbReference type="EMBL" id="AC005740">
    <property type="status" value="NOT_ANNOTATED_CDS"/>
    <property type="molecule type" value="Genomic_DNA"/>
</dbReference>
<evidence type="ECO:0000256" key="9">
    <source>
        <dbReference type="ARBA" id="ARBA00023277"/>
    </source>
</evidence>
<comment type="similarity">
    <text evidence="3 12">Belongs to the glucosamine/galactosamine-6-phosphate isomerase family.</text>
</comment>
<dbReference type="GO" id="GO:0005737">
    <property type="term" value="C:cytoplasm"/>
    <property type="evidence" value="ECO:0007669"/>
    <property type="project" value="UniProtKB-SubCell"/>
</dbReference>
<dbReference type="PANTHER" id="PTHR11280:SF8">
    <property type="entry name" value="GLUCOSAMINE-6-PHOSPHATE ISOMERASE 1"/>
    <property type="match status" value="1"/>
</dbReference>
<evidence type="ECO:0000256" key="5">
    <source>
        <dbReference type="ARBA" id="ARBA00022490"/>
    </source>
</evidence>
<reference evidence="14" key="6">
    <citation type="submission" date="2025-08" db="UniProtKB">
        <authorList>
            <consortium name="Ensembl"/>
        </authorList>
    </citation>
    <scope>IDENTIFICATION</scope>
</reference>
<dbReference type="GO" id="GO:0006048">
    <property type="term" value="P:UDP-N-acetylglucosamine biosynthetic process"/>
    <property type="evidence" value="ECO:0007669"/>
    <property type="project" value="UniProtKB-UniPathway"/>
</dbReference>
<comment type="subcellular location">
    <subcellularLocation>
        <location evidence="1 12">Cytoplasm</location>
    </subcellularLocation>
</comment>
<evidence type="ECO:0000256" key="2">
    <source>
        <dbReference type="ARBA" id="ARBA00004775"/>
    </source>
</evidence>
<dbReference type="Gene3D" id="3.40.50.1360">
    <property type="match status" value="2"/>
</dbReference>
<sequence length="290" mass="32381">MKLIILEHYSQASEWAAKYIRNRIIQFNPGPEKYFTLGLPTGAFLDGEGAVDKGGESRQQGPGSTPLGCYKKLIEYYKNGDLSFKYVKTFNMDEYVGLPRDHPESYHSFMWNNFFKHIDIHPENTHILDGNAVDLQAECDAFEEKIKAAGGIELFVGGIGPDGHIAFNEPGSSLVSRTRVKTLAMDTILANARFFDGELTKVPTMALTVGVGTVMDAREVMILITGAHKAFALYKAIEEGVNHMWTVSAFQQHPRTVFVCDEDATLELKVKTVKYFKGLMLVHNKLVDPL</sequence>
<comment type="function">
    <text evidence="11">Catalyzes the reversible conversion of alpha-D-glucosamine 6-phosphate (GlcN-6P) into beta-D-fructose 6-phosphate (Fru-6P) and ammonium ion, a regulatory reaction step in de novo uridine diphosphate-N-acetyl-alpha-D-glucosamine (UDP-GlcNAc) biosynthesis via hexosamine pathway. Deamination is coupled to aldo-keto isomerization mediating the metabolic flux from UDP-GlcNAc toward Fru-6P. At high ammonium level can drive amination and isomerization of Fru-6P toward hexosamines and UDP-GlcNAc synthesis. Has a role in fine tuning the metabolic fluctuations of cytosolic UDP-GlcNAc and their effects on hyaluronan synthesis that occur during tissue remodeling. Seems to trigger calcium oscillations in mammalian eggs. These oscillations serve as the essential trigger for egg activation and early development of the embryo.</text>
</comment>
<reference evidence="19" key="5">
    <citation type="journal article" date="2011" name="BMC Syst. Biol.">
        <title>Initial characterization of the human central proteome.</title>
        <authorList>
            <person name="Burkard T.R."/>
            <person name="Planyavsky M."/>
            <person name="Kaupe I."/>
            <person name="Breitwieser F.P."/>
            <person name="Burckstummer T."/>
            <person name="Bennett K.L."/>
            <person name="Superti-Furga G."/>
            <person name="Colinge J."/>
        </authorList>
    </citation>
    <scope>IDENTIFICATION BY MASS SPECTROMETRY [LARGE SCALE ANALYSIS]</scope>
</reference>
<dbReference type="SUPFAM" id="SSF100950">
    <property type="entry name" value="NagB/RpiA/CoA transferase-like"/>
    <property type="match status" value="2"/>
</dbReference>
<keyword evidence="15" id="KW-1185">Reference proteome</keyword>
<dbReference type="InterPro" id="IPR037171">
    <property type="entry name" value="NagB/RpiA_transferase-like"/>
</dbReference>
<feature type="non-terminal residue" evidence="14">
    <location>
        <position position="290"/>
    </location>
</feature>
<dbReference type="OpenTargets" id="ENSG00000113552"/>
<dbReference type="PhylomeDB" id="D6RFF8"/>
<evidence type="ECO:0000256" key="4">
    <source>
        <dbReference type="ARBA" id="ARBA00011643"/>
    </source>
</evidence>
<dbReference type="Ensembl" id="ENST00000505689.5">
    <property type="protein sequence ID" value="ENSP00000421524.1"/>
    <property type="gene ID" value="ENSG00000113552.17"/>
</dbReference>
<keyword evidence="9 12" id="KW-0119">Carbohydrate metabolism</keyword>
<evidence type="ECO:0000256" key="11">
    <source>
        <dbReference type="ARBA" id="ARBA00045295"/>
    </source>
</evidence>
<feature type="domain" description="Glucosamine/galactosamine-6-phosphate isomerase" evidence="13">
    <location>
        <begin position="63"/>
        <end position="253"/>
    </location>
</feature>
<dbReference type="Bgee" id="ENSG00000113552">
    <property type="expression patterns" value="Expressed in type B pancreatic cell and 213 other cell types or tissues"/>
</dbReference>
<evidence type="ECO:0000256" key="10">
    <source>
        <dbReference type="ARBA" id="ARBA00033665"/>
    </source>
</evidence>
<evidence type="ECO:0007829" key="16">
    <source>
        <dbReference type="PeptideAtlas" id="D6RFF8"/>
    </source>
</evidence>
<dbReference type="VEuPathDB" id="HostDB:ENSG00000113552"/>
<dbReference type="Ensembl" id="ENST00000505689.5">
    <property type="protein sequence ID" value="ENSP00000421524.1"/>
    <property type="gene ID" value="ENSG00000113552.16"/>
</dbReference>
<dbReference type="PROSITE" id="PS01161">
    <property type="entry name" value="GLC_GALNAC_ISOMERASE"/>
    <property type="match status" value="1"/>
</dbReference>
<dbReference type="Antibodypedia" id="606">
    <property type="antibodies" value="252 antibodies from 32 providers"/>
</dbReference>
<dbReference type="GO" id="GO:0006044">
    <property type="term" value="P:N-acetylglucosamine metabolic process"/>
    <property type="evidence" value="ECO:0007669"/>
    <property type="project" value="InterPro"/>
</dbReference>
<accession>D6RFF8</accession>
<dbReference type="ProteomicsDB" id="14518"/>
<proteinExistence type="evidence at protein level"/>
<reference evidence="14" key="7">
    <citation type="submission" date="2025-09" db="UniProtKB">
        <authorList>
            <consortium name="Ensembl"/>
        </authorList>
    </citation>
    <scope>IDENTIFICATION</scope>
</reference>
<dbReference type="HGNC" id="HGNC:4417">
    <property type="gene designation" value="GNPDA1"/>
</dbReference>
<comment type="subunit">
    <text evidence="4 12">Homohexamer.</text>
</comment>
<dbReference type="ChiTaRS" id="GNPDA1">
    <property type="organism name" value="human"/>
</dbReference>
<dbReference type="InterPro" id="IPR018321">
    <property type="entry name" value="Glucosamine6P_isomerase_CS"/>
</dbReference>
<dbReference type="GO" id="GO:0004342">
    <property type="term" value="F:glucosamine-6-phosphate deaminase activity"/>
    <property type="evidence" value="ECO:0007669"/>
    <property type="project" value="UniProtKB-UniRule"/>
</dbReference>
<evidence type="ECO:0000259" key="13">
    <source>
        <dbReference type="Pfam" id="PF01182"/>
    </source>
</evidence>
<evidence type="ECO:0000256" key="3">
    <source>
        <dbReference type="ARBA" id="ARBA00005526"/>
    </source>
</evidence>
<dbReference type="GO" id="GO:0005975">
    <property type="term" value="P:carbohydrate metabolic process"/>
    <property type="evidence" value="ECO:0007669"/>
    <property type="project" value="InterPro"/>
</dbReference>
<dbReference type="MassIVE" id="D6RFF8"/>
<evidence type="ECO:0000256" key="7">
    <source>
        <dbReference type="ARBA" id="ARBA00022801"/>
    </source>
</evidence>
<keyword evidence="6" id="KW-0597">Phosphoprotein</keyword>
<dbReference type="ExpressionAtlas" id="D6RFF8">
    <property type="expression patterns" value="baseline and differential"/>
</dbReference>
<dbReference type="InterPro" id="IPR006148">
    <property type="entry name" value="Glc/Gal-6P_isomerase"/>
</dbReference>
<dbReference type="Pfam" id="PF01182">
    <property type="entry name" value="Glucosamine_iso"/>
    <property type="match status" value="1"/>
</dbReference>
<dbReference type="UCSC" id="uc063idy.1">
    <property type="organism name" value="human"/>
</dbReference>
<dbReference type="NCBIfam" id="TIGR00502">
    <property type="entry name" value="nagB"/>
    <property type="match status" value="1"/>
</dbReference>
<dbReference type="Proteomes" id="UP000005640">
    <property type="component" value="Chromosome 5"/>
</dbReference>
<keyword evidence="5 12" id="KW-0963">Cytoplasm</keyword>
<reference evidence="14 15" key="3">
    <citation type="journal article" date="2004" name="Nature">
        <title>Finishing the euchromatic sequence of the human genome.</title>
        <authorList>
            <consortium name="International Human Genome Sequencing Consortium"/>
        </authorList>
    </citation>
    <scope>NUCLEOTIDE SEQUENCE [LARGE SCALE GENOMIC DNA]</scope>
</reference>
<evidence type="ECO:0000256" key="1">
    <source>
        <dbReference type="ARBA" id="ARBA00004496"/>
    </source>
</evidence>
<dbReference type="AlphaFoldDB" id="D6RFF8"/>
<evidence type="ECO:0000256" key="6">
    <source>
        <dbReference type="ARBA" id="ARBA00022553"/>
    </source>
</evidence>
<organism evidence="14 15">
    <name type="scientific">Homo sapiens</name>
    <name type="common">Human</name>
    <dbReference type="NCBI Taxonomy" id="9606"/>
    <lineage>
        <taxon>Eukaryota</taxon>
        <taxon>Metazoa</taxon>
        <taxon>Chordata</taxon>
        <taxon>Craniata</taxon>
        <taxon>Vertebrata</taxon>
        <taxon>Euteleostomi</taxon>
        <taxon>Mammalia</taxon>
        <taxon>Eutheria</taxon>
        <taxon>Euarchontoglires</taxon>
        <taxon>Primates</taxon>
        <taxon>Haplorrhini</taxon>
        <taxon>Catarrhini</taxon>
        <taxon>Hominidae</taxon>
        <taxon>Homo</taxon>
    </lineage>
</organism>
<evidence type="ECO:0000313" key="14">
    <source>
        <dbReference type="Ensembl" id="ENSP00000421524.1"/>
    </source>
</evidence>
<name>D6RFF8_HUMAN</name>
<dbReference type="InterPro" id="IPR004547">
    <property type="entry name" value="Glucosamine6P_isomerase"/>
</dbReference>
<comment type="pathway">
    <text evidence="2">Nucleotide-sugar biosynthesis; UDP-N-acetyl-alpha-D-glucosamine biosynthesis; alpha-D-glucosamine 6-phosphate from D-fructose 6-phosphate: step 1/1.</text>
</comment>
<dbReference type="GO" id="GO:0016853">
    <property type="term" value="F:isomerase activity"/>
    <property type="evidence" value="ECO:0007669"/>
    <property type="project" value="UniProtKB-KW"/>
</dbReference>
<gene>
    <name evidence="14" type="primary">GNPDA1</name>
</gene>
<dbReference type="EC" id="3.5.99.6" evidence="12"/>
<dbReference type="SMR" id="D6RFF8"/>
<evidence type="ECO:0007829" key="18">
    <source>
        <dbReference type="PubMed" id="19608861"/>
    </source>
</evidence>
<dbReference type="UniPathway" id="UPA00113">
    <property type="reaction ID" value="UER00528"/>
</dbReference>
<evidence type="ECO:0000256" key="8">
    <source>
        <dbReference type="ARBA" id="ARBA00023235"/>
    </source>
</evidence>
<keyword evidence="8" id="KW-0413">Isomerase</keyword>
<protein>
    <recommendedName>
        <fullName evidence="12">Glucosamine-6-phosphate isomerase</fullName>
        <ecNumber evidence="12">3.5.99.6</ecNumber>
    </recommendedName>
    <alternativeName>
        <fullName evidence="12">Glucosamine-6-phosphate isomerase</fullName>
    </alternativeName>
</protein>
<evidence type="ECO:0000256" key="12">
    <source>
        <dbReference type="RuleBase" id="RU361197"/>
    </source>
</evidence>